<gene>
    <name evidence="2" type="ORF">A9K55_003636</name>
</gene>
<dbReference type="GO" id="GO:0016301">
    <property type="term" value="F:kinase activity"/>
    <property type="evidence" value="ECO:0007669"/>
    <property type="project" value="UniProtKB-KW"/>
</dbReference>
<evidence type="ECO:0000313" key="3">
    <source>
        <dbReference type="Proteomes" id="UP000323067"/>
    </source>
</evidence>
<keyword evidence="2" id="KW-0418">Kinase</keyword>
<evidence type="ECO:0000313" key="2">
    <source>
        <dbReference type="EMBL" id="ATY58262.1"/>
    </source>
</evidence>
<dbReference type="Proteomes" id="UP000323067">
    <property type="component" value="Chromosome iv"/>
</dbReference>
<reference evidence="2 3" key="1">
    <citation type="journal article" date="2017" name="BMC Genomics">
        <title>Chromosome level assembly and secondary metabolite potential of the parasitic fungus Cordyceps militaris.</title>
        <authorList>
            <person name="Kramer G.J."/>
            <person name="Nodwell J.R."/>
        </authorList>
    </citation>
    <scope>NUCLEOTIDE SEQUENCE [LARGE SCALE GENOMIC DNA]</scope>
    <source>
        <strain evidence="2 3">ATCC 34164</strain>
    </source>
</reference>
<keyword evidence="2" id="KW-0808">Transferase</keyword>
<sequence length="220" mass="24984">MEDNSSASSVKGYTTGKPSSGQLPIRRYFPTKFLTQQKVQLKLAFLRSVRHQNLDSPIKAFYNAGANEIEAGFEYLPVDVMNLGVRAFPFLKQINLAAILGQASFAVTIIVLQGLLFLDLAGLRHSWFVESQIMADLEGNIKIGGMFWCEKGEMMTMQLLPLIQRLMFPWLYSDDVAVDATKWPQGCPARQFWRSWRYLQQVSQTSQSTHCYDFPGQPDM</sequence>
<dbReference type="VEuPathDB" id="FungiDB:A9K55_003636"/>
<feature type="transmembrane region" description="Helical" evidence="1">
    <location>
        <begin position="96"/>
        <end position="118"/>
    </location>
</feature>
<proteinExistence type="predicted"/>
<keyword evidence="1" id="KW-0812">Transmembrane</keyword>
<dbReference type="AlphaFoldDB" id="A0A2H4S575"/>
<protein>
    <submittedName>
        <fullName evidence="2">Kinase-like domain</fullName>
    </submittedName>
</protein>
<evidence type="ECO:0000256" key="1">
    <source>
        <dbReference type="SAM" id="Phobius"/>
    </source>
</evidence>
<keyword evidence="1" id="KW-0472">Membrane</keyword>
<accession>A0A2H4S575</accession>
<keyword evidence="1" id="KW-1133">Transmembrane helix</keyword>
<dbReference type="EMBL" id="CP023322">
    <property type="protein sequence ID" value="ATY58262.1"/>
    <property type="molecule type" value="Genomic_DNA"/>
</dbReference>
<organism evidence="2 3">
    <name type="scientific">Cordyceps militaris</name>
    <name type="common">Caterpillar fungus</name>
    <name type="synonym">Clavaria militaris</name>
    <dbReference type="NCBI Taxonomy" id="73501"/>
    <lineage>
        <taxon>Eukaryota</taxon>
        <taxon>Fungi</taxon>
        <taxon>Dikarya</taxon>
        <taxon>Ascomycota</taxon>
        <taxon>Pezizomycotina</taxon>
        <taxon>Sordariomycetes</taxon>
        <taxon>Hypocreomycetidae</taxon>
        <taxon>Hypocreales</taxon>
        <taxon>Cordycipitaceae</taxon>
        <taxon>Cordyceps</taxon>
    </lineage>
</organism>
<dbReference type="VEuPathDB" id="FungiDB:CCM_09627"/>
<name>A0A2H4S575_CORMI</name>